<evidence type="ECO:0000256" key="1">
    <source>
        <dbReference type="SAM" id="SignalP"/>
    </source>
</evidence>
<evidence type="ECO:0000313" key="2">
    <source>
        <dbReference type="EMBL" id="MFN0289844.1"/>
    </source>
</evidence>
<feature type="chain" id="PRO_5045617400" evidence="1">
    <location>
        <begin position="21"/>
        <end position="378"/>
    </location>
</feature>
<dbReference type="RefSeq" id="WP_138727455.1">
    <property type="nucleotide sequence ID" value="NZ_SRMP02000001.1"/>
</dbReference>
<dbReference type="InterPro" id="IPR011990">
    <property type="entry name" value="TPR-like_helical_dom_sf"/>
</dbReference>
<dbReference type="EMBL" id="SRMP02000001">
    <property type="protein sequence ID" value="MFN0289844.1"/>
    <property type="molecule type" value="Genomic_DNA"/>
</dbReference>
<dbReference type="SUPFAM" id="SSF48452">
    <property type="entry name" value="TPR-like"/>
    <property type="match status" value="1"/>
</dbReference>
<keyword evidence="3" id="KW-1185">Reference proteome</keyword>
<sequence length="378" mass="43270">MRKILFNTSLLLIVSNLVFSQGSQIKIANNSLAKLQNSINEKADAKKQLTIIGEGIKAIELAEKDKKTKNWPETWAIKAYLSSYIALIDENETNADKYFQFAQDALAQAKKLDKFQSNTELINASNHNIHIKKQEKGVEAFQQNDFVTAYELLKNVSDFKPTDTLLATNVAICAQSLQKYNDALAYFLRAKDNGAKNPTLFQSIANIYASKFETELAIKTLEDGLKLNAYHPVLTNDYINILLDNEQYEKANKAVESSLKTDKQSKLLYFLYGYLQQNQEKNIATAELSYQKALEVDYNYFDALYQLAIAYIQTANEALKQKDTKKFTANINRAEYSLLRAHDININHKNTVKLLIDIYTRKNRLDKVQELKRKLNEF</sequence>
<accession>A0ABW9JDY3</accession>
<dbReference type="Proteomes" id="UP001517367">
    <property type="component" value="Unassembled WGS sequence"/>
</dbReference>
<reference evidence="2 3" key="1">
    <citation type="submission" date="2024-12" db="EMBL/GenBank/DDBJ databases">
        <authorList>
            <person name="Hu S."/>
        </authorList>
    </citation>
    <scope>NUCLEOTIDE SEQUENCE [LARGE SCALE GENOMIC DNA]</scope>
    <source>
        <strain evidence="2 3">P-25</strain>
    </source>
</reference>
<evidence type="ECO:0000313" key="3">
    <source>
        <dbReference type="Proteomes" id="UP001517367"/>
    </source>
</evidence>
<keyword evidence="1" id="KW-0732">Signal</keyword>
<comment type="caution">
    <text evidence="2">The sequence shown here is derived from an EMBL/GenBank/DDBJ whole genome shotgun (WGS) entry which is preliminary data.</text>
</comment>
<organism evidence="2 3">
    <name type="scientific">Pedobacter helvus</name>
    <dbReference type="NCBI Taxonomy" id="2563444"/>
    <lineage>
        <taxon>Bacteria</taxon>
        <taxon>Pseudomonadati</taxon>
        <taxon>Bacteroidota</taxon>
        <taxon>Sphingobacteriia</taxon>
        <taxon>Sphingobacteriales</taxon>
        <taxon>Sphingobacteriaceae</taxon>
        <taxon>Pedobacter</taxon>
    </lineage>
</organism>
<gene>
    <name evidence="2" type="ORF">E5L68_000490</name>
</gene>
<proteinExistence type="predicted"/>
<protein>
    <submittedName>
        <fullName evidence="2">Tetratricopeptide repeat protein</fullName>
    </submittedName>
</protein>
<name>A0ABW9JDY3_9SPHI</name>
<feature type="signal peptide" evidence="1">
    <location>
        <begin position="1"/>
        <end position="20"/>
    </location>
</feature>
<dbReference type="Gene3D" id="1.25.40.10">
    <property type="entry name" value="Tetratricopeptide repeat domain"/>
    <property type="match status" value="2"/>
</dbReference>